<dbReference type="EMBL" id="JACHEN010000006">
    <property type="protein sequence ID" value="MBB6215305.1"/>
    <property type="molecule type" value="Genomic_DNA"/>
</dbReference>
<proteinExistence type="inferred from homology"/>
<evidence type="ECO:0000256" key="8">
    <source>
        <dbReference type="SAM" id="Phobius"/>
    </source>
</evidence>
<dbReference type="PRINTS" id="PR00368">
    <property type="entry name" value="FADPNR"/>
</dbReference>
<keyword evidence="8" id="KW-0472">Membrane</keyword>
<dbReference type="InterPro" id="IPR045024">
    <property type="entry name" value="NDH-2"/>
</dbReference>
<protein>
    <recommendedName>
        <fullName evidence="2">NADH:ubiquinone reductase (non-electrogenic)</fullName>
        <ecNumber evidence="2">1.6.5.9</ecNumber>
    </recommendedName>
</protein>
<dbReference type="Pfam" id="PF07992">
    <property type="entry name" value="Pyr_redox_2"/>
    <property type="match status" value="1"/>
</dbReference>
<name>A0A841KYU8_9FIRM</name>
<comment type="caution">
    <text evidence="10">The sequence shown here is derived from an EMBL/GenBank/DDBJ whole genome shotgun (WGS) entry which is preliminary data.</text>
</comment>
<reference evidence="10 11" key="1">
    <citation type="submission" date="2020-08" db="EMBL/GenBank/DDBJ databases">
        <title>Genomic Encyclopedia of Type Strains, Phase IV (KMG-IV): sequencing the most valuable type-strain genomes for metagenomic binning, comparative biology and taxonomic classification.</title>
        <authorList>
            <person name="Goeker M."/>
        </authorList>
    </citation>
    <scope>NUCLEOTIDE SEQUENCE [LARGE SCALE GENOMIC DNA]</scope>
    <source>
        <strain evidence="10 11">DSM 103526</strain>
    </source>
</reference>
<evidence type="ECO:0000256" key="6">
    <source>
        <dbReference type="ARBA" id="ARBA00023027"/>
    </source>
</evidence>
<dbReference type="RefSeq" id="WP_184309473.1">
    <property type="nucleotide sequence ID" value="NZ_JACHEN010000006.1"/>
</dbReference>
<dbReference type="InterPro" id="IPR023753">
    <property type="entry name" value="FAD/NAD-binding_dom"/>
</dbReference>
<comment type="catalytic activity">
    <reaction evidence="7">
        <text>a quinone + NADH + H(+) = a quinol + NAD(+)</text>
        <dbReference type="Rhea" id="RHEA:46160"/>
        <dbReference type="ChEBI" id="CHEBI:15378"/>
        <dbReference type="ChEBI" id="CHEBI:24646"/>
        <dbReference type="ChEBI" id="CHEBI:57540"/>
        <dbReference type="ChEBI" id="CHEBI:57945"/>
        <dbReference type="ChEBI" id="CHEBI:132124"/>
        <dbReference type="EC" id="1.6.5.9"/>
    </reaction>
</comment>
<evidence type="ECO:0000313" key="11">
    <source>
        <dbReference type="Proteomes" id="UP000579281"/>
    </source>
</evidence>
<evidence type="ECO:0000256" key="5">
    <source>
        <dbReference type="ARBA" id="ARBA00023002"/>
    </source>
</evidence>
<feature type="transmembrane region" description="Helical" evidence="8">
    <location>
        <begin position="517"/>
        <end position="541"/>
    </location>
</feature>
<accession>A0A841KYU8</accession>
<organism evidence="10 11">
    <name type="scientific">Anaerosolibacter carboniphilus</name>
    <dbReference type="NCBI Taxonomy" id="1417629"/>
    <lineage>
        <taxon>Bacteria</taxon>
        <taxon>Bacillati</taxon>
        <taxon>Bacillota</taxon>
        <taxon>Clostridia</taxon>
        <taxon>Peptostreptococcales</taxon>
        <taxon>Thermotaleaceae</taxon>
        <taxon>Anaerosolibacter</taxon>
    </lineage>
</organism>
<keyword evidence="6" id="KW-0520">NAD</keyword>
<dbReference type="PANTHER" id="PTHR43706">
    <property type="entry name" value="NADH DEHYDROGENASE"/>
    <property type="match status" value="1"/>
</dbReference>
<comment type="similarity">
    <text evidence="1">Belongs to the NADH dehydrogenase family.</text>
</comment>
<dbReference type="GO" id="GO:0050136">
    <property type="term" value="F:NADH dehydrogenase (quinone) (non-electrogenic) activity"/>
    <property type="evidence" value="ECO:0007669"/>
    <property type="project" value="UniProtKB-EC"/>
</dbReference>
<evidence type="ECO:0000259" key="9">
    <source>
        <dbReference type="Pfam" id="PF07992"/>
    </source>
</evidence>
<dbReference type="Proteomes" id="UP000579281">
    <property type="component" value="Unassembled WGS sequence"/>
</dbReference>
<sequence length="596" mass="67728">MKNVIVLGAGYAGIQAGLALHKGLRNEDVNIIMIDRHDRHTLLTELHEVAGNRVEEDSVKIPLKDIFQYTKVQVIQDEIINIDFENKVLQSKAHRYGYDYLIIGCGSEPAYFGIEGMEEHGLTLWSLEDARRIHSHILQMFKQASREEDAEKRRAYLSFIIGGGGFTGIEMVGELIQWVNVLCKEYGIERKEVRIIVVEAMNQILTVLHQSLAEKSVNYLEKNGVEIFTNAAITKVAPTYLEIKDGTVIPTCTVIWTGGIKANSFLEGLDLPEVKRGRIEVNEYTQSTKYKNVFLIGDNSYFVTEQGEVLPPLVESAMQTGKAAGKNVIRLIHDKPLERCKTKLHGVMVSIGRKYAVADTMGFRTSGMMAMFIKHMVNIHYQFEVAGFEQVIKYIKHQFIHERKDDHFLKEHLTPRSYTAFLVIMRLYLGYMWLSQGIKKYQDGWLTKTVIYAQRIGPALPDAIANPSPAADTSTEAVKQGLNLIGEHTPYWYAWVLENIIVPNALLFQNLIVLTEIALGLAFLTGTFTFIAALISIGMNINFLFSTGLYDYWYIVTSIACMAGAGRSFGVDHYLIPWLMRQWRYIVRNRRLRLNI</sequence>
<keyword evidence="3" id="KW-0285">Flavoprotein</keyword>
<keyword evidence="8" id="KW-1133">Transmembrane helix</keyword>
<evidence type="ECO:0000256" key="7">
    <source>
        <dbReference type="ARBA" id="ARBA00047599"/>
    </source>
</evidence>
<evidence type="ECO:0000256" key="3">
    <source>
        <dbReference type="ARBA" id="ARBA00022630"/>
    </source>
</evidence>
<evidence type="ECO:0000256" key="1">
    <source>
        <dbReference type="ARBA" id="ARBA00005272"/>
    </source>
</evidence>
<keyword evidence="11" id="KW-1185">Reference proteome</keyword>
<feature type="domain" description="FAD/NAD(P)-binding" evidence="9">
    <location>
        <begin position="3"/>
        <end position="321"/>
    </location>
</feature>
<evidence type="ECO:0000256" key="2">
    <source>
        <dbReference type="ARBA" id="ARBA00012637"/>
    </source>
</evidence>
<gene>
    <name evidence="10" type="ORF">HNQ80_001394</name>
</gene>
<keyword evidence="8" id="KW-0812">Transmembrane</keyword>
<keyword evidence="5 10" id="KW-0560">Oxidoreductase</keyword>
<dbReference type="SUPFAM" id="SSF51905">
    <property type="entry name" value="FAD/NAD(P)-binding domain"/>
    <property type="match status" value="2"/>
</dbReference>
<dbReference type="AlphaFoldDB" id="A0A841KYU8"/>
<keyword evidence="4" id="KW-0274">FAD</keyword>
<evidence type="ECO:0000256" key="4">
    <source>
        <dbReference type="ARBA" id="ARBA00022827"/>
    </source>
</evidence>
<feature type="transmembrane region" description="Helical" evidence="8">
    <location>
        <begin position="553"/>
        <end position="576"/>
    </location>
</feature>
<dbReference type="Gene3D" id="3.50.50.100">
    <property type="match status" value="1"/>
</dbReference>
<evidence type="ECO:0000313" key="10">
    <source>
        <dbReference type="EMBL" id="MBB6215305.1"/>
    </source>
</evidence>
<dbReference type="EC" id="1.6.5.9" evidence="2"/>
<dbReference type="PANTHER" id="PTHR43706:SF47">
    <property type="entry name" value="EXTERNAL NADH-UBIQUINONE OXIDOREDUCTASE 1, MITOCHONDRIAL-RELATED"/>
    <property type="match status" value="1"/>
</dbReference>
<dbReference type="InterPro" id="IPR036188">
    <property type="entry name" value="FAD/NAD-bd_sf"/>
</dbReference>